<keyword evidence="3" id="KW-1185">Reference proteome</keyword>
<feature type="non-terminal residue" evidence="2">
    <location>
        <position position="1"/>
    </location>
</feature>
<dbReference type="AlphaFoldDB" id="A0A9W8E437"/>
<sequence>LVEKIRQLNGLTLAFGGNKSSGVNTNVAKPLEIPAEPTVEHHPLPPPLESQSSLVIQSTPSETQEATSTTVAIPLGSVTSAGSDLPATELTNTFDHQAIVIQLLQDWKIKEVTKDRRIAELESEVKQYNTKEIEYKNQLNQAKDRTDKVVLILEAAEVRCVANETR</sequence>
<evidence type="ECO:0000313" key="3">
    <source>
        <dbReference type="Proteomes" id="UP001150925"/>
    </source>
</evidence>
<organism evidence="2 3">
    <name type="scientific">Dispira parvispora</name>
    <dbReference type="NCBI Taxonomy" id="1520584"/>
    <lineage>
        <taxon>Eukaryota</taxon>
        <taxon>Fungi</taxon>
        <taxon>Fungi incertae sedis</taxon>
        <taxon>Zoopagomycota</taxon>
        <taxon>Kickxellomycotina</taxon>
        <taxon>Dimargaritomycetes</taxon>
        <taxon>Dimargaritales</taxon>
        <taxon>Dimargaritaceae</taxon>
        <taxon>Dispira</taxon>
    </lineage>
</organism>
<dbReference type="EMBL" id="JANBPY010003918">
    <property type="protein sequence ID" value="KAJ1949759.1"/>
    <property type="molecule type" value="Genomic_DNA"/>
</dbReference>
<dbReference type="OrthoDB" id="5763669at2759"/>
<dbReference type="Proteomes" id="UP001150925">
    <property type="component" value="Unassembled WGS sequence"/>
</dbReference>
<evidence type="ECO:0000256" key="1">
    <source>
        <dbReference type="SAM" id="Coils"/>
    </source>
</evidence>
<protein>
    <submittedName>
        <fullName evidence="2">Uncharacterized protein</fullName>
    </submittedName>
</protein>
<name>A0A9W8E437_9FUNG</name>
<comment type="caution">
    <text evidence="2">The sequence shown here is derived from an EMBL/GenBank/DDBJ whole genome shotgun (WGS) entry which is preliminary data.</text>
</comment>
<keyword evidence="1" id="KW-0175">Coiled coil</keyword>
<proteinExistence type="predicted"/>
<accession>A0A9W8E437</accession>
<evidence type="ECO:0000313" key="2">
    <source>
        <dbReference type="EMBL" id="KAJ1949759.1"/>
    </source>
</evidence>
<gene>
    <name evidence="2" type="ORF">IWQ62_006682</name>
</gene>
<reference evidence="2" key="1">
    <citation type="submission" date="2022-07" db="EMBL/GenBank/DDBJ databases">
        <title>Phylogenomic reconstructions and comparative analyses of Kickxellomycotina fungi.</title>
        <authorList>
            <person name="Reynolds N.K."/>
            <person name="Stajich J.E."/>
            <person name="Barry K."/>
            <person name="Grigoriev I.V."/>
            <person name="Crous P."/>
            <person name="Smith M.E."/>
        </authorList>
    </citation>
    <scope>NUCLEOTIDE SEQUENCE</scope>
    <source>
        <strain evidence="2">RSA 1196</strain>
    </source>
</reference>
<feature type="coiled-coil region" evidence="1">
    <location>
        <begin position="118"/>
        <end position="145"/>
    </location>
</feature>